<keyword evidence="2" id="KW-1185">Reference proteome</keyword>
<dbReference type="RefSeq" id="WP_110269948.1">
    <property type="nucleotide sequence ID" value="NZ_CP029289.2"/>
</dbReference>
<reference evidence="1 2" key="1">
    <citation type="submission" date="2018-05" db="EMBL/GenBank/DDBJ databases">
        <title>Complete Genome Sequences of Extremely Thermoacidophilic, Metal-Mobilizing Type-Strain Members of the Archaeal Family Sulfolobaceae: Acidianus brierleyi DSM-1651T, Acidianus sulfidivorans DSM-18786T, Metallosphaera hakonensis DSM-7519T, and Metallosphaera prunae DSM-10039T.</title>
        <authorList>
            <person name="Counts J.A."/>
            <person name="Kelly R.M."/>
        </authorList>
    </citation>
    <scope>NUCLEOTIDE SEQUENCE [LARGE SCALE GENOMIC DNA]</scope>
    <source>
        <strain evidence="1 2">DSM 1651</strain>
    </source>
</reference>
<dbReference type="EMBL" id="CP029289">
    <property type="protein sequence ID" value="AWR94067.1"/>
    <property type="molecule type" value="Genomic_DNA"/>
</dbReference>
<dbReference type="KEGG" id="abri:DFR85_05105"/>
<name>A0A2U9IDF5_9CREN</name>
<sequence>MDFWKIAIDLSFSNSITVISIVGLKESCNPAYCIPITYHFSSSGHLKRYNDISYKNSKKLYLRKIFKYYEYREYNYTQILNGGIFSEFLGRGGFAASLIFYGNSINLSEIDGVKKDYYNLIIKHKKVKYKDERKSSLVYKPIYNLINKKFYSSEKELYEIKELIIDDMLHAKIYFPVLSRMFKKENKRNRHNILGNRKTLLENNAKSMDKKDVEYILITLADNLANYIRIKSLPPTTHPLPA</sequence>
<dbReference type="AlphaFoldDB" id="A0A2U9IDF5"/>
<organism evidence="1 2">
    <name type="scientific">Acidianus brierleyi</name>
    <dbReference type="NCBI Taxonomy" id="41673"/>
    <lineage>
        <taxon>Archaea</taxon>
        <taxon>Thermoproteota</taxon>
        <taxon>Thermoprotei</taxon>
        <taxon>Sulfolobales</taxon>
        <taxon>Sulfolobaceae</taxon>
        <taxon>Acidianus</taxon>
    </lineage>
</organism>
<accession>A0A2U9IDF5</accession>
<evidence type="ECO:0000313" key="2">
    <source>
        <dbReference type="Proteomes" id="UP000248044"/>
    </source>
</evidence>
<protein>
    <submittedName>
        <fullName evidence="1">Uncharacterized protein</fullName>
    </submittedName>
</protein>
<evidence type="ECO:0000313" key="1">
    <source>
        <dbReference type="EMBL" id="AWR94067.1"/>
    </source>
</evidence>
<dbReference type="Proteomes" id="UP000248044">
    <property type="component" value="Chromosome"/>
</dbReference>
<dbReference type="GeneID" id="36831511"/>
<proteinExistence type="predicted"/>
<gene>
    <name evidence="1" type="ORF">DFR85_05105</name>
</gene>